<comment type="caution">
    <text evidence="2">The sequence shown here is derived from an EMBL/GenBank/DDBJ whole genome shotgun (WGS) entry which is preliminary data.</text>
</comment>
<dbReference type="EMBL" id="MCBR01018586">
    <property type="protein sequence ID" value="RKF57990.1"/>
    <property type="molecule type" value="Genomic_DNA"/>
</dbReference>
<evidence type="ECO:0000256" key="1">
    <source>
        <dbReference type="SAM" id="MobiDB-lite"/>
    </source>
</evidence>
<feature type="compositionally biased region" description="Basic and acidic residues" evidence="1">
    <location>
        <begin position="1"/>
        <end position="12"/>
    </location>
</feature>
<organism evidence="2 3">
    <name type="scientific">Golovinomyces cichoracearum</name>
    <dbReference type="NCBI Taxonomy" id="62708"/>
    <lineage>
        <taxon>Eukaryota</taxon>
        <taxon>Fungi</taxon>
        <taxon>Dikarya</taxon>
        <taxon>Ascomycota</taxon>
        <taxon>Pezizomycotina</taxon>
        <taxon>Leotiomycetes</taxon>
        <taxon>Erysiphales</taxon>
        <taxon>Erysiphaceae</taxon>
        <taxon>Golovinomyces</taxon>
    </lineage>
</organism>
<evidence type="ECO:0000313" key="3">
    <source>
        <dbReference type="Proteomes" id="UP000285405"/>
    </source>
</evidence>
<accession>A0A420HKP0</accession>
<dbReference type="AlphaFoldDB" id="A0A420HKP0"/>
<sequence length="72" mass="8359">MKSPEIDIENRPPDNSSAVDPIESYTEDDFPQVLSRRNEAQHNELNKSIYCIEPKIYLTSNSSQPKLYENMK</sequence>
<name>A0A420HKP0_9PEZI</name>
<proteinExistence type="predicted"/>
<protein>
    <submittedName>
        <fullName evidence="2">Uncharacterized protein</fullName>
    </submittedName>
</protein>
<dbReference type="Proteomes" id="UP000285405">
    <property type="component" value="Unassembled WGS sequence"/>
</dbReference>
<gene>
    <name evidence="2" type="ORF">GcC1_185039</name>
</gene>
<evidence type="ECO:0000313" key="2">
    <source>
        <dbReference type="EMBL" id="RKF57990.1"/>
    </source>
</evidence>
<feature type="region of interest" description="Disordered" evidence="1">
    <location>
        <begin position="1"/>
        <end position="24"/>
    </location>
</feature>
<reference evidence="2 3" key="1">
    <citation type="journal article" date="2018" name="BMC Genomics">
        <title>Comparative genome analyses reveal sequence features reflecting distinct modes of host-adaptation between dicot and monocot powdery mildew.</title>
        <authorList>
            <person name="Wu Y."/>
            <person name="Ma X."/>
            <person name="Pan Z."/>
            <person name="Kale S.D."/>
            <person name="Song Y."/>
            <person name="King H."/>
            <person name="Zhang Q."/>
            <person name="Presley C."/>
            <person name="Deng X."/>
            <person name="Wei C.I."/>
            <person name="Xiao S."/>
        </authorList>
    </citation>
    <scope>NUCLEOTIDE SEQUENCE [LARGE SCALE GENOMIC DNA]</scope>
    <source>
        <strain evidence="2">UCSC1</strain>
    </source>
</reference>